<dbReference type="Gene3D" id="2.40.170.20">
    <property type="entry name" value="TonB-dependent receptor, beta-barrel domain"/>
    <property type="match status" value="1"/>
</dbReference>
<dbReference type="EMBL" id="CBXV010000008">
    <property type="protein sequence ID" value="CDM66663.1"/>
    <property type="molecule type" value="Genomic_DNA"/>
</dbReference>
<evidence type="ECO:0000259" key="8">
    <source>
        <dbReference type="Pfam" id="PF25183"/>
    </source>
</evidence>
<dbReference type="AlphaFoldDB" id="A0A0B6WZH4"/>
<dbReference type="InterPro" id="IPR008969">
    <property type="entry name" value="CarboxyPept-like_regulatory"/>
</dbReference>
<feature type="signal peptide" evidence="7">
    <location>
        <begin position="1"/>
        <end position="25"/>
    </location>
</feature>
<proteinExistence type="predicted"/>
<dbReference type="Pfam" id="PF25183">
    <property type="entry name" value="OMP_b-brl_4"/>
    <property type="match status" value="1"/>
</dbReference>
<evidence type="ECO:0000256" key="4">
    <source>
        <dbReference type="ARBA" id="ARBA00022692"/>
    </source>
</evidence>
<dbReference type="GO" id="GO:0015344">
    <property type="term" value="F:siderophore uptake transmembrane transporter activity"/>
    <property type="evidence" value="ECO:0007669"/>
    <property type="project" value="TreeGrafter"/>
</dbReference>
<comment type="subcellular location">
    <subcellularLocation>
        <location evidence="1">Cell outer membrane</location>
        <topology evidence="1">Multi-pass membrane protein</topology>
    </subcellularLocation>
</comment>
<gene>
    <name evidence="9" type="ORF">PYK22_02696</name>
</gene>
<dbReference type="Proteomes" id="UP000031518">
    <property type="component" value="Unassembled WGS sequence"/>
</dbReference>
<keyword evidence="6" id="KW-0998">Cell outer membrane</keyword>
<keyword evidence="9" id="KW-0675">Receptor</keyword>
<keyword evidence="7" id="KW-0732">Signal</keyword>
<dbReference type="InterPro" id="IPR039426">
    <property type="entry name" value="TonB-dep_rcpt-like"/>
</dbReference>
<dbReference type="GO" id="GO:0009279">
    <property type="term" value="C:cell outer membrane"/>
    <property type="evidence" value="ECO:0007669"/>
    <property type="project" value="UniProtKB-SubCell"/>
</dbReference>
<reference evidence="9 10" key="1">
    <citation type="submission" date="2013-12" db="EMBL/GenBank/DDBJ databases">
        <authorList>
            <person name="Stott M."/>
        </authorList>
    </citation>
    <scope>NUCLEOTIDE SEQUENCE [LARGE SCALE GENOMIC DNA]</scope>
    <source>
        <strain evidence="9 10">K22</strain>
    </source>
</reference>
<dbReference type="OrthoDB" id="97893at2"/>
<dbReference type="PANTHER" id="PTHR30069">
    <property type="entry name" value="TONB-DEPENDENT OUTER MEMBRANE RECEPTOR"/>
    <property type="match status" value="1"/>
</dbReference>
<keyword evidence="3" id="KW-1134">Transmembrane beta strand</keyword>
<dbReference type="SUPFAM" id="SSF49464">
    <property type="entry name" value="Carboxypeptidase regulatory domain-like"/>
    <property type="match status" value="1"/>
</dbReference>
<organism evidence="9 10">
    <name type="scientific">Pyrinomonas methylaliphatogenes</name>
    <dbReference type="NCBI Taxonomy" id="454194"/>
    <lineage>
        <taxon>Bacteria</taxon>
        <taxon>Pseudomonadati</taxon>
        <taxon>Acidobacteriota</taxon>
        <taxon>Blastocatellia</taxon>
        <taxon>Blastocatellales</taxon>
        <taxon>Pyrinomonadaceae</taxon>
        <taxon>Pyrinomonas</taxon>
    </lineage>
</organism>
<evidence type="ECO:0000256" key="2">
    <source>
        <dbReference type="ARBA" id="ARBA00022448"/>
    </source>
</evidence>
<dbReference type="Pfam" id="PF13620">
    <property type="entry name" value="CarboxypepD_reg"/>
    <property type="match status" value="1"/>
</dbReference>
<feature type="chain" id="PRO_5002123079" evidence="7">
    <location>
        <begin position="26"/>
        <end position="1074"/>
    </location>
</feature>
<keyword evidence="5" id="KW-0472">Membrane</keyword>
<evidence type="ECO:0000256" key="1">
    <source>
        <dbReference type="ARBA" id="ARBA00004571"/>
    </source>
</evidence>
<dbReference type="GO" id="GO:0044718">
    <property type="term" value="P:siderophore transmembrane transport"/>
    <property type="evidence" value="ECO:0007669"/>
    <property type="project" value="TreeGrafter"/>
</dbReference>
<feature type="domain" description="TonB-dependent transporter Oar-like beta-barrel" evidence="8">
    <location>
        <begin position="247"/>
        <end position="1067"/>
    </location>
</feature>
<name>A0A0B6WZH4_9BACT</name>
<reference evidence="9 10" key="2">
    <citation type="submission" date="2015-01" db="EMBL/GenBank/DDBJ databases">
        <title>Complete genome sequence of Pyrinomonas methylaliphatogenes type strain K22T.</title>
        <authorList>
            <person name="Lee K.C.Y."/>
            <person name="Power J.F."/>
            <person name="Dunfield P.F."/>
            <person name="Morgan X.C."/>
            <person name="Huttenhower C."/>
            <person name="Stott M.B."/>
        </authorList>
    </citation>
    <scope>NUCLEOTIDE SEQUENCE [LARGE SCALE GENOMIC DNA]</scope>
    <source>
        <strain evidence="9 10">K22</strain>
    </source>
</reference>
<dbReference type="Gene3D" id="2.60.40.1120">
    <property type="entry name" value="Carboxypeptidase-like, regulatory domain"/>
    <property type="match status" value="1"/>
</dbReference>
<sequence length="1074" mass="117911" precursor="true">MSLLRMRRTVAVLISSFLFSFSVTSQITEATLRGVVKDATGNAIASSVVAVQSEANGQVRTATTNEGGDFSLTGLAPGIYTVFVRVPGFKTFERRGLRLNVGQITDLEIRLEVGEVQATVQVDATESAPQVSTEGRVADTFTQRQATELPLAQRDVFLLPKLSAGATAIPGAANSTKLTNSPVITVNGNRYRGNNYVLDGAMNTNPNNTGEPAIVPSLEAVEEVQVQTSNFSAEFGRGNGSVINIRTRSGTNEFHGRLWHYHRNAALNARNFFSTERAPRVFNQFGGNLGGPIIKNRTFFFASYEGTRDAIARALSFQVETPELRDYIIRQRPNSVAARLFRQFPAPTPLPGSGAKRYANQTDLTLDGVTIPATGTATINLRDYIRLDQYLARFDHSFNRDKDKLTARWIAEYQRDAGGTSSSTSMLGRAARGSRGPFDGFFGNLNLGHIHLFGRAVNDLRLSLQFIDALRGNDKAIVPEISITGITAPFGDVFSQRTKLRTYEVRDTLSFERSSHIIRAGGEARRIFKGLSIGPATAGTFSFASVSDFINDRPFRQTLTVDPRTGQPIGFPRYFTVHEFGLFVQDDWKASARLNINLGVRYDYFGDAREREGRLSSIIFGPGNSFRERLANASVGRVERLYKPERLNFSPRVGLAYDPFGDGRTSIRAGFSLAFQPHHGQSIAGARALPPDAVQIVSQPSVGIGTRILYDIPVPFNPEFARGLNPQGGINPLPGERARIRPTGFVVNPTIKTQYSESFFLSGQRQFGHGWIAEVGYVGTLGINLERIDDINRFRGDLLDGSEDRINPNFGTLLFVTNGVNSSYHGFTAEARRGFSSGLSVQVNYRFSKWLDTSSDTSTGQFQDNSEPGKGAQDVDCLRCERARSLFDIPHRFTASLIWTPRAFKGRGGWLAGLLNDWQVAALITAQSGRPFSVWNGSRQGDYNLDGGGGAVGGGFYDRPNAPLPGTIKKSFAQRDFLNGLFPASAFAAPRPGQNGTLGRNTFRGPRYRTLDLSLARSFEIAEEKRLQIRFDVFNALNNVNLYLPNADLSLGNFGKSTQAFDARVLQAGLRLLF</sequence>
<keyword evidence="10" id="KW-1185">Reference proteome</keyword>
<dbReference type="SUPFAM" id="SSF56935">
    <property type="entry name" value="Porins"/>
    <property type="match status" value="1"/>
</dbReference>
<evidence type="ECO:0000256" key="3">
    <source>
        <dbReference type="ARBA" id="ARBA00022452"/>
    </source>
</evidence>
<evidence type="ECO:0000256" key="5">
    <source>
        <dbReference type="ARBA" id="ARBA00023136"/>
    </source>
</evidence>
<evidence type="ECO:0000256" key="7">
    <source>
        <dbReference type="SAM" id="SignalP"/>
    </source>
</evidence>
<dbReference type="InterPro" id="IPR036942">
    <property type="entry name" value="Beta-barrel_TonB_sf"/>
</dbReference>
<accession>A0A0B6WZH4</accession>
<dbReference type="RefSeq" id="WP_083437860.1">
    <property type="nucleotide sequence ID" value="NZ_CBXV010000008.1"/>
</dbReference>
<keyword evidence="2" id="KW-0813">Transport</keyword>
<dbReference type="PANTHER" id="PTHR30069:SF46">
    <property type="entry name" value="OAR PROTEIN"/>
    <property type="match status" value="1"/>
</dbReference>
<dbReference type="InterPro" id="IPR057601">
    <property type="entry name" value="Oar-like_b-barrel"/>
</dbReference>
<protein>
    <submittedName>
        <fullName evidence="9">Outer membrane receptor protein</fullName>
    </submittedName>
</protein>
<evidence type="ECO:0000256" key="6">
    <source>
        <dbReference type="ARBA" id="ARBA00023237"/>
    </source>
</evidence>
<keyword evidence="4" id="KW-0812">Transmembrane</keyword>
<evidence type="ECO:0000313" key="9">
    <source>
        <dbReference type="EMBL" id="CDM66663.1"/>
    </source>
</evidence>
<evidence type="ECO:0000313" key="10">
    <source>
        <dbReference type="Proteomes" id="UP000031518"/>
    </source>
</evidence>
<dbReference type="STRING" id="454194.PYK22_02696"/>